<dbReference type="Proteomes" id="UP000547973">
    <property type="component" value="Unassembled WGS sequence"/>
</dbReference>
<dbReference type="RefSeq" id="WP_062075547.1">
    <property type="nucleotide sequence ID" value="NZ_BBRC01000011.1"/>
</dbReference>
<accession>A0A7Y9ZC24</accession>
<dbReference type="OrthoDB" id="5188615at2"/>
<organism evidence="1 2">
    <name type="scientific">Demequina lutea</name>
    <dbReference type="NCBI Taxonomy" id="431489"/>
    <lineage>
        <taxon>Bacteria</taxon>
        <taxon>Bacillati</taxon>
        <taxon>Actinomycetota</taxon>
        <taxon>Actinomycetes</taxon>
        <taxon>Micrococcales</taxon>
        <taxon>Demequinaceae</taxon>
        <taxon>Demequina</taxon>
    </lineage>
</organism>
<reference evidence="1 2" key="1">
    <citation type="submission" date="2020-07" db="EMBL/GenBank/DDBJ databases">
        <title>Sequencing the genomes of 1000 actinobacteria strains.</title>
        <authorList>
            <person name="Klenk H.-P."/>
        </authorList>
    </citation>
    <scope>NUCLEOTIDE SEQUENCE [LARGE SCALE GENOMIC DNA]</scope>
    <source>
        <strain evidence="1 2">DSM 19970</strain>
    </source>
</reference>
<comment type="caution">
    <text evidence="1">The sequence shown here is derived from an EMBL/GenBank/DDBJ whole genome shotgun (WGS) entry which is preliminary data.</text>
</comment>
<proteinExistence type="predicted"/>
<dbReference type="EMBL" id="JACBZO010000001">
    <property type="protein sequence ID" value="NYI42634.1"/>
    <property type="molecule type" value="Genomic_DNA"/>
</dbReference>
<name>A0A7Y9ZC24_9MICO</name>
<evidence type="ECO:0000313" key="1">
    <source>
        <dbReference type="EMBL" id="NYI42634.1"/>
    </source>
</evidence>
<sequence>MLHMFSDESKARGYITAAVVVPAGSVARVRSMCSTWAMPGSRRFHAQKESAGRRRFALASLVSAAGAVQVVIVESDRGQHDLSARGAHVLALADWAGKAGVSRWVIERDESVLGADRHLLSAARAADGAGSFEYVHLHAAQDPVLWAADLVAWAWAHGGEYRAGIDPLVAARIRV</sequence>
<dbReference type="AlphaFoldDB" id="A0A7Y9ZC24"/>
<gene>
    <name evidence="1" type="ORF">BKA03_002753</name>
</gene>
<keyword evidence="2" id="KW-1185">Reference proteome</keyword>
<evidence type="ECO:0000313" key="2">
    <source>
        <dbReference type="Proteomes" id="UP000547973"/>
    </source>
</evidence>
<protein>
    <submittedName>
        <fullName evidence="1">Uncharacterized protein</fullName>
    </submittedName>
</protein>